<dbReference type="HOGENOM" id="CLU_1943975_0_0_2"/>
<organism evidence="7 8">
    <name type="scientific">Thermoplasma volcanium (strain ATCC 51530 / DSM 4299 / JCM 9571 / NBRC 15438 / GSS1)</name>
    <dbReference type="NCBI Taxonomy" id="273116"/>
    <lineage>
        <taxon>Archaea</taxon>
        <taxon>Methanobacteriati</taxon>
        <taxon>Thermoplasmatota</taxon>
        <taxon>Thermoplasmata</taxon>
        <taxon>Thermoplasmatales</taxon>
        <taxon>Thermoplasmataceae</taxon>
        <taxon>Thermoplasma</taxon>
    </lineage>
</organism>
<evidence type="ECO:0000256" key="5">
    <source>
        <dbReference type="SAM" id="Phobius"/>
    </source>
</evidence>
<dbReference type="InterPro" id="IPR004841">
    <property type="entry name" value="AA-permease/SLC12A_dom"/>
</dbReference>
<evidence type="ECO:0000313" key="8">
    <source>
        <dbReference type="Proteomes" id="UP000001017"/>
    </source>
</evidence>
<feature type="transmembrane region" description="Helical" evidence="5">
    <location>
        <begin position="21"/>
        <end position="41"/>
    </location>
</feature>
<reference evidence="7 8" key="2">
    <citation type="journal article" date="2000" name="Proc. Natl. Acad. Sci. U.S.A.">
        <title>Archaeal adaptation to higher temperatures revealed by genomic sequence of Thermoplasma volcanium.</title>
        <authorList>
            <person name="Kawashima T."/>
            <person name="Amano N."/>
            <person name="Koike H."/>
            <person name="Makino S."/>
            <person name="Higuchi S."/>
            <person name="Kawashima-Ohya Y."/>
            <person name="Watanabe K."/>
            <person name="Yamazaki M."/>
            <person name="Kanehori K."/>
            <person name="Kawamoto T."/>
            <person name="Nunoshiba T."/>
            <person name="Yamamoto Y."/>
            <person name="Aramaki H."/>
            <person name="Makino K."/>
            <person name="Suzuki M."/>
        </authorList>
    </citation>
    <scope>NUCLEOTIDE SEQUENCE [LARGE SCALE GENOMIC DNA]</scope>
    <source>
        <strain evidence="8">ATCC 51530 / DSM 4299 / JCM 9571 / NBRC 15438 / GSS1</strain>
    </source>
</reference>
<feature type="transmembrane region" description="Helical" evidence="5">
    <location>
        <begin position="101"/>
        <end position="119"/>
    </location>
</feature>
<evidence type="ECO:0000256" key="4">
    <source>
        <dbReference type="ARBA" id="ARBA00023136"/>
    </source>
</evidence>
<keyword evidence="2 5" id="KW-0812">Transmembrane</keyword>
<dbReference type="Proteomes" id="UP000001017">
    <property type="component" value="Chromosome"/>
</dbReference>
<keyword evidence="8" id="KW-1185">Reference proteome</keyword>
<evidence type="ECO:0000256" key="2">
    <source>
        <dbReference type="ARBA" id="ARBA00022692"/>
    </source>
</evidence>
<comment type="subcellular location">
    <subcellularLocation>
        <location evidence="1">Membrane</location>
        <topology evidence="1">Multi-pass membrane protein</topology>
    </subcellularLocation>
</comment>
<dbReference type="KEGG" id="tvo:TVG1426746"/>
<name>Q978N5_THEVO</name>
<feature type="domain" description="Amino acid permease/ SLC12A" evidence="6">
    <location>
        <begin position="17"/>
        <end position="121"/>
    </location>
</feature>
<protein>
    <recommendedName>
        <fullName evidence="6">Amino acid permease/ SLC12A domain-containing protein</fullName>
    </recommendedName>
</protein>
<dbReference type="GO" id="GO:0055085">
    <property type="term" value="P:transmembrane transport"/>
    <property type="evidence" value="ECO:0007669"/>
    <property type="project" value="InterPro"/>
</dbReference>
<dbReference type="eggNOG" id="arCOG03651">
    <property type="taxonomic scope" value="Archaea"/>
</dbReference>
<evidence type="ECO:0000256" key="3">
    <source>
        <dbReference type="ARBA" id="ARBA00022989"/>
    </source>
</evidence>
<keyword evidence="3 5" id="KW-1133">Transmembrane helix</keyword>
<proteinExistence type="predicted"/>
<dbReference type="STRING" id="273116.gene:9382188"/>
<dbReference type="EMBL" id="BA000011">
    <property type="protein sequence ID" value="BAB60522.1"/>
    <property type="molecule type" value="Genomic_DNA"/>
</dbReference>
<evidence type="ECO:0000313" key="7">
    <source>
        <dbReference type="EMBL" id="BAB60522.1"/>
    </source>
</evidence>
<keyword evidence="4 5" id="KW-0472">Membrane</keyword>
<dbReference type="GO" id="GO:0016020">
    <property type="term" value="C:membrane"/>
    <property type="evidence" value="ECO:0007669"/>
    <property type="project" value="UniProtKB-SubCell"/>
</dbReference>
<gene>
    <name evidence="7" type="ORF">TVG1426746</name>
</gene>
<sequence length="129" mass="14044">MYESNLKPNQIGLAQAIFQGVSYVAPAADVAILLIITAGFAYGSTPLAVLFAWAIYFLFLNANYQFSKFTGSASGYYGYVSKSLGPTAGFITSLWYVMFQFFSLAAFGLLGFATFLYYVSPSLEKVPSI</sequence>
<evidence type="ECO:0000259" key="6">
    <source>
        <dbReference type="Pfam" id="PF00324"/>
    </source>
</evidence>
<accession>Q978N5</accession>
<dbReference type="Gene3D" id="1.20.1740.10">
    <property type="entry name" value="Amino acid/polyamine transporter I"/>
    <property type="match status" value="1"/>
</dbReference>
<feature type="transmembrane region" description="Helical" evidence="5">
    <location>
        <begin position="47"/>
        <end position="64"/>
    </location>
</feature>
<dbReference type="Pfam" id="PF00324">
    <property type="entry name" value="AA_permease"/>
    <property type="match status" value="1"/>
</dbReference>
<evidence type="ECO:0000256" key="1">
    <source>
        <dbReference type="ARBA" id="ARBA00004141"/>
    </source>
</evidence>
<reference evidence="7 8" key="1">
    <citation type="journal article" date="1999" name="Proc. Jpn. Acad.">
        <title>Determination of the complete genomic DNA sequence of Thermoplasma volvanium GSS1.</title>
        <authorList>
            <person name="Kawashima T."/>
            <person name="Yamamoto Y."/>
            <person name="Aramaki H."/>
            <person name="Nunoshiba T."/>
            <person name="Kawamoto T."/>
            <person name="Watanabe K."/>
            <person name="Yamazaki M."/>
            <person name="Kanehori K."/>
            <person name="Amano N."/>
            <person name="Ohya Y."/>
            <person name="Makino K."/>
            <person name="Suzuki M."/>
        </authorList>
    </citation>
    <scope>NUCLEOTIDE SEQUENCE [LARGE SCALE GENOMIC DNA]</scope>
    <source>
        <strain evidence="8">ATCC 51530 / DSM 4299 / JCM 9571 / NBRC 15438 / GSS1</strain>
    </source>
</reference>
<dbReference type="AlphaFoldDB" id="Q978N5"/>
<dbReference type="PaxDb" id="273116-14325619"/>